<accession>A0A9N7VB05</accession>
<reference evidence="1" key="1">
    <citation type="submission" date="2020-03" db="EMBL/GenBank/DDBJ databases">
        <authorList>
            <person name="Weist P."/>
        </authorList>
    </citation>
    <scope>NUCLEOTIDE SEQUENCE</scope>
</reference>
<protein>
    <submittedName>
        <fullName evidence="1">Uncharacterized protein</fullName>
    </submittedName>
</protein>
<dbReference type="Proteomes" id="UP001153269">
    <property type="component" value="Unassembled WGS sequence"/>
</dbReference>
<evidence type="ECO:0000313" key="1">
    <source>
        <dbReference type="EMBL" id="CAB1449272.1"/>
    </source>
</evidence>
<organism evidence="1 2">
    <name type="scientific">Pleuronectes platessa</name>
    <name type="common">European plaice</name>
    <dbReference type="NCBI Taxonomy" id="8262"/>
    <lineage>
        <taxon>Eukaryota</taxon>
        <taxon>Metazoa</taxon>
        <taxon>Chordata</taxon>
        <taxon>Craniata</taxon>
        <taxon>Vertebrata</taxon>
        <taxon>Euteleostomi</taxon>
        <taxon>Actinopterygii</taxon>
        <taxon>Neopterygii</taxon>
        <taxon>Teleostei</taxon>
        <taxon>Neoteleostei</taxon>
        <taxon>Acanthomorphata</taxon>
        <taxon>Carangaria</taxon>
        <taxon>Pleuronectiformes</taxon>
        <taxon>Pleuronectoidei</taxon>
        <taxon>Pleuronectidae</taxon>
        <taxon>Pleuronectes</taxon>
    </lineage>
</organism>
<name>A0A9N7VB05_PLEPL</name>
<keyword evidence="2" id="KW-1185">Reference proteome</keyword>
<dbReference type="EMBL" id="CADEAL010004009">
    <property type="protein sequence ID" value="CAB1449272.1"/>
    <property type="molecule type" value="Genomic_DNA"/>
</dbReference>
<proteinExistence type="predicted"/>
<dbReference type="AlphaFoldDB" id="A0A9N7VB05"/>
<gene>
    <name evidence="1" type="ORF">PLEPLA_LOCUS36953</name>
</gene>
<sequence length="144" mass="15804">MQGPLGYRVLNSGDDSNVRWLQIVIERPPVGLDGGGEDVRNQERKQVGEEAGGTVSGLGVRFITTTDRSCVSLLSCSATDRRDNSPKESNFQCVWEKLGDAFTGVLVLAAREQLLHRWAAVTSLKEKRPGAQVRESHGHPTVYQ</sequence>
<comment type="caution">
    <text evidence="1">The sequence shown here is derived from an EMBL/GenBank/DDBJ whole genome shotgun (WGS) entry which is preliminary data.</text>
</comment>
<evidence type="ECO:0000313" key="2">
    <source>
        <dbReference type="Proteomes" id="UP001153269"/>
    </source>
</evidence>